<dbReference type="RefSeq" id="WP_311698566.1">
    <property type="nucleotide sequence ID" value="NZ_JAVREY010000047.1"/>
</dbReference>
<dbReference type="Pfam" id="PF00171">
    <property type="entry name" value="Aldedh"/>
    <property type="match status" value="1"/>
</dbReference>
<dbReference type="InterPro" id="IPR016163">
    <property type="entry name" value="Ald_DH_C"/>
</dbReference>
<proteinExistence type="predicted"/>
<sequence>MTALTGELLIGAARVSATTGTMRALNPTTGEFLEPEFAFGGQEEVDRALRLADEAFDSYSHTGLAERGAFLDLVADKLEAVKDELAARTSLETGLPATQLEGETLWAASTFRKFATVVRQGRFLQAAIDPAQADRQPAPRMDHRLQKVALGPVVIFGASNFPISYSVVGGDTASALAAGCPVVLKAHNAHPGASEIQGRAIRQAIAEAGLHEGVFSLIRGAGNEIGEQLVDHPLVRAVTFTGSEAGGMALFRRAQQRPDPIPVFTEMTSVNPTFVLPAALAVRGAEIGAGLVQRAQYNVGQACLKPAILLAIDGPGYEELRDAARAGVEKVAARTMLTPGIRDAYTRNTERAQETGATLIGAGQAPTRDGDGQSLLYEITGDQLLAEPTLRDEVFGPFILLVRLNGLEQLLRTARAFRGQLTATLHAETPDHPAAAQLLPILERRTGRILVNALPIPQEVTYASVHTGPFPATSDSRFTSVGMSAIERFLRPVTYQNFPDALLPEPLRQANPLHLWRLVDGELTRD</sequence>
<dbReference type="InterPro" id="IPR016162">
    <property type="entry name" value="Ald_DH_N"/>
</dbReference>
<feature type="domain" description="Aldehyde dehydrogenase" evidence="2">
    <location>
        <begin position="17"/>
        <end position="431"/>
    </location>
</feature>
<dbReference type="Gene3D" id="3.40.605.10">
    <property type="entry name" value="Aldehyde Dehydrogenase, Chain A, domain 1"/>
    <property type="match status" value="1"/>
</dbReference>
<dbReference type="PANTHER" id="PTHR43353">
    <property type="entry name" value="SUCCINATE-SEMIALDEHYDE DEHYDROGENASE, MITOCHONDRIAL"/>
    <property type="match status" value="1"/>
</dbReference>
<evidence type="ECO:0000313" key="3">
    <source>
        <dbReference type="EMBL" id="MDT0467105.1"/>
    </source>
</evidence>
<comment type="caution">
    <text evidence="3">The sequence shown here is derived from an EMBL/GenBank/DDBJ whole genome shotgun (WGS) entry which is preliminary data.</text>
</comment>
<dbReference type="InterPro" id="IPR044151">
    <property type="entry name" value="ALDH_KGSADH"/>
</dbReference>
<dbReference type="InterPro" id="IPR016161">
    <property type="entry name" value="Ald_DH/histidinol_DH"/>
</dbReference>
<organism evidence="3 4">
    <name type="scientific">Streptomyces gibsoniae</name>
    <dbReference type="NCBI Taxonomy" id="3075529"/>
    <lineage>
        <taxon>Bacteria</taxon>
        <taxon>Bacillati</taxon>
        <taxon>Actinomycetota</taxon>
        <taxon>Actinomycetes</taxon>
        <taxon>Kitasatosporales</taxon>
        <taxon>Streptomycetaceae</taxon>
        <taxon>Streptomyces</taxon>
    </lineage>
</organism>
<evidence type="ECO:0000259" key="2">
    <source>
        <dbReference type="Pfam" id="PF00171"/>
    </source>
</evidence>
<dbReference type="InterPro" id="IPR050740">
    <property type="entry name" value="Aldehyde_DH_Superfamily"/>
</dbReference>
<dbReference type="EMBL" id="JAVREY010000047">
    <property type="protein sequence ID" value="MDT0467105.1"/>
    <property type="molecule type" value="Genomic_DNA"/>
</dbReference>
<accession>A0ABU2U1J1</accession>
<dbReference type="Gene3D" id="3.40.309.10">
    <property type="entry name" value="Aldehyde Dehydrogenase, Chain A, domain 2"/>
    <property type="match status" value="1"/>
</dbReference>
<keyword evidence="4" id="KW-1185">Reference proteome</keyword>
<dbReference type="InterPro" id="IPR015590">
    <property type="entry name" value="Aldehyde_DH_dom"/>
</dbReference>
<reference evidence="4" key="1">
    <citation type="submission" date="2023-07" db="EMBL/GenBank/DDBJ databases">
        <title>30 novel species of actinomycetes from the DSMZ collection.</title>
        <authorList>
            <person name="Nouioui I."/>
        </authorList>
    </citation>
    <scope>NUCLEOTIDE SEQUENCE [LARGE SCALE GENOMIC DNA]</scope>
    <source>
        <strain evidence="4">DSM 41699</strain>
    </source>
</reference>
<gene>
    <name evidence="3" type="ORF">RM764_29580</name>
</gene>
<name>A0ABU2U1J1_9ACTN</name>
<protein>
    <submittedName>
        <fullName evidence="3">Aldehyde dehydrogenase (NADP(+))</fullName>
    </submittedName>
</protein>
<evidence type="ECO:0000313" key="4">
    <source>
        <dbReference type="Proteomes" id="UP001183809"/>
    </source>
</evidence>
<dbReference type="SUPFAM" id="SSF53720">
    <property type="entry name" value="ALDH-like"/>
    <property type="match status" value="1"/>
</dbReference>
<dbReference type="Proteomes" id="UP001183809">
    <property type="component" value="Unassembled WGS sequence"/>
</dbReference>
<evidence type="ECO:0000256" key="1">
    <source>
        <dbReference type="ARBA" id="ARBA00023002"/>
    </source>
</evidence>
<keyword evidence="1" id="KW-0560">Oxidoreductase</keyword>
<dbReference type="PANTHER" id="PTHR43353:SF3">
    <property type="entry name" value="ALDEHYDE DEHYDROGENASE-RELATED"/>
    <property type="match status" value="1"/>
</dbReference>
<dbReference type="CDD" id="cd07129">
    <property type="entry name" value="ALDH_KGSADH"/>
    <property type="match status" value="1"/>
</dbReference>